<gene>
    <name evidence="2" type="ORF">GCM10023331_06730</name>
</gene>
<dbReference type="InterPro" id="IPR036465">
    <property type="entry name" value="vWFA_dom_sf"/>
</dbReference>
<dbReference type="SMART" id="SM00327">
    <property type="entry name" value="VWA"/>
    <property type="match status" value="1"/>
</dbReference>
<sequence>MKMTKQYVIHLIIGIISLGVLASCEYEESGDYLSSEAYYDEGMYVNTTGDQYNEIQENPFVSTVEEATTTFSIDADGASYANVKRFIEEGQMPPKNAVRIEELINYFPMYYADQHPDHPLSVNGELSDCPWAEGHQLLRIGVMGDQIPRDELPGSNIVLLIDVSGSMTSSDKLKLLVEGFQLMVDKLREDDRVAIVIYAGSVGVHMESTSASEKDYIKGMLSELTSGGSTAGAAGIRTAYEIAEEHFIEGGNNRIILGTDGDFNVGSSSQEELVQIIEEEREKGIFLTVVGVGRGNLNDGMMEQVANHGNGTYEYINDLTQAKKVFVDEFHKFYPAAQDVKVQVTFNPDKIASYRLIGYENRALENEDFENDEEDAGELSVGQSVTALYELIPAEEAVADATEALNIDFRYKLPTADSSIPLTLKVFDKGKTFAQASESMRFAGSVAAFGLLLRDSEYKGTANIAQVLQWAEEAKGEDPFDYRAGFIDLLRGVQDIQ</sequence>
<dbReference type="Pfam" id="PF12034">
    <property type="entry name" value="YfbK_C"/>
    <property type="match status" value="1"/>
</dbReference>
<dbReference type="PROSITE" id="PS50234">
    <property type="entry name" value="VWFA"/>
    <property type="match status" value="1"/>
</dbReference>
<organism evidence="2 3">
    <name type="scientific">Algivirga pacifica</name>
    <dbReference type="NCBI Taxonomy" id="1162670"/>
    <lineage>
        <taxon>Bacteria</taxon>
        <taxon>Pseudomonadati</taxon>
        <taxon>Bacteroidota</taxon>
        <taxon>Cytophagia</taxon>
        <taxon>Cytophagales</taxon>
        <taxon>Flammeovirgaceae</taxon>
        <taxon>Algivirga</taxon>
    </lineage>
</organism>
<dbReference type="Pfam" id="PF00092">
    <property type="entry name" value="VWA"/>
    <property type="match status" value="1"/>
</dbReference>
<dbReference type="InterPro" id="IPR022156">
    <property type="entry name" value="Uncharacterised_YfbK_N"/>
</dbReference>
<evidence type="ECO:0000259" key="1">
    <source>
        <dbReference type="PROSITE" id="PS50234"/>
    </source>
</evidence>
<keyword evidence="3" id="KW-1185">Reference proteome</keyword>
<evidence type="ECO:0000313" key="3">
    <source>
        <dbReference type="Proteomes" id="UP001500298"/>
    </source>
</evidence>
<proteinExistence type="predicted"/>
<dbReference type="SUPFAM" id="SSF53300">
    <property type="entry name" value="vWA-like"/>
    <property type="match status" value="1"/>
</dbReference>
<dbReference type="Proteomes" id="UP001500298">
    <property type="component" value="Unassembled WGS sequence"/>
</dbReference>
<accession>A0ABP9D1U2</accession>
<protein>
    <submittedName>
        <fullName evidence="2">VWA domain-containing protein</fullName>
    </submittedName>
</protein>
<feature type="domain" description="VWFA" evidence="1">
    <location>
        <begin position="156"/>
        <end position="330"/>
    </location>
</feature>
<dbReference type="RefSeq" id="WP_345369191.1">
    <property type="nucleotide sequence ID" value="NZ_BAABJX010000014.1"/>
</dbReference>
<dbReference type="CDD" id="cd01465">
    <property type="entry name" value="vWA_subgroup"/>
    <property type="match status" value="1"/>
</dbReference>
<reference evidence="3" key="1">
    <citation type="journal article" date="2019" name="Int. J. Syst. Evol. Microbiol.">
        <title>The Global Catalogue of Microorganisms (GCM) 10K type strain sequencing project: providing services to taxonomists for standard genome sequencing and annotation.</title>
        <authorList>
            <consortium name="The Broad Institute Genomics Platform"/>
            <consortium name="The Broad Institute Genome Sequencing Center for Infectious Disease"/>
            <person name="Wu L."/>
            <person name="Ma J."/>
        </authorList>
    </citation>
    <scope>NUCLEOTIDE SEQUENCE [LARGE SCALE GENOMIC DNA]</scope>
    <source>
        <strain evidence="3">JCM 18326</strain>
    </source>
</reference>
<dbReference type="PANTHER" id="PTHR10579">
    <property type="entry name" value="CALCIUM-ACTIVATED CHLORIDE CHANNEL REGULATOR"/>
    <property type="match status" value="1"/>
</dbReference>
<dbReference type="InterPro" id="IPR021908">
    <property type="entry name" value="YfbK_C"/>
</dbReference>
<name>A0ABP9D1U2_9BACT</name>
<dbReference type="PANTHER" id="PTHR10579:SF43">
    <property type="entry name" value="ZINC FINGER (C3HC4-TYPE RING FINGER) FAMILY PROTEIN"/>
    <property type="match status" value="1"/>
</dbReference>
<dbReference type="PROSITE" id="PS51257">
    <property type="entry name" value="PROKAR_LIPOPROTEIN"/>
    <property type="match status" value="1"/>
</dbReference>
<dbReference type="Gene3D" id="3.40.50.410">
    <property type="entry name" value="von Willebrand factor, type A domain"/>
    <property type="match status" value="1"/>
</dbReference>
<evidence type="ECO:0000313" key="2">
    <source>
        <dbReference type="EMBL" id="GAA4824893.1"/>
    </source>
</evidence>
<dbReference type="EMBL" id="BAABJX010000014">
    <property type="protein sequence ID" value="GAA4824893.1"/>
    <property type="molecule type" value="Genomic_DNA"/>
</dbReference>
<dbReference type="InterPro" id="IPR002035">
    <property type="entry name" value="VWF_A"/>
</dbReference>
<dbReference type="InterPro" id="IPR051266">
    <property type="entry name" value="CLCR"/>
</dbReference>
<comment type="caution">
    <text evidence="2">The sequence shown here is derived from an EMBL/GenBank/DDBJ whole genome shotgun (WGS) entry which is preliminary data.</text>
</comment>
<dbReference type="Pfam" id="PF12450">
    <property type="entry name" value="vWF_A"/>
    <property type="match status" value="1"/>
</dbReference>